<dbReference type="AlphaFoldDB" id="A0A9N7PIT4"/>
<reference evidence="2 4" key="1">
    <citation type="submission" date="2017-09" db="EMBL/GenBank/DDBJ databases">
        <authorList>
            <person name="Thomas P."/>
            <person name="Seyboldt C."/>
        </authorList>
    </citation>
    <scope>NUCLEOTIDE SEQUENCE [LARGE SCALE GENOMIC DNA]</scope>
    <source>
        <strain evidence="2 4">DSM 7534</strain>
    </source>
</reference>
<dbReference type="InterPro" id="IPR012433">
    <property type="entry name" value="Imm11"/>
</dbReference>
<gene>
    <name evidence="2" type="ORF">CP523_05545</name>
    <name evidence="3" type="ORF">NH397_13800</name>
</gene>
<feature type="domain" description="Immunity MXAN-0049 protein" evidence="1">
    <location>
        <begin position="98"/>
        <end position="179"/>
    </location>
</feature>
<dbReference type="GeneID" id="303560138"/>
<dbReference type="RefSeq" id="WP_120140630.1">
    <property type="nucleotide sequence ID" value="NZ_CP023671.1"/>
</dbReference>
<evidence type="ECO:0000259" key="1">
    <source>
        <dbReference type="Pfam" id="PF07791"/>
    </source>
</evidence>
<name>A0A9N7PIT4_CLOSE</name>
<keyword evidence="5" id="KW-1185">Reference proteome</keyword>
<dbReference type="EMBL" id="CP023671">
    <property type="protein sequence ID" value="AYE33971.1"/>
    <property type="molecule type" value="Genomic_DNA"/>
</dbReference>
<dbReference type="Proteomes" id="UP000280586">
    <property type="component" value="Chromosome"/>
</dbReference>
<evidence type="ECO:0000313" key="2">
    <source>
        <dbReference type="EMBL" id="AYE33971.1"/>
    </source>
</evidence>
<proteinExistence type="predicted"/>
<evidence type="ECO:0000313" key="3">
    <source>
        <dbReference type="EMBL" id="USS00542.1"/>
    </source>
</evidence>
<protein>
    <recommendedName>
        <fullName evidence="1">Immunity MXAN-0049 protein domain-containing protein</fullName>
    </recommendedName>
</protein>
<accession>A0A9N7PIT4</accession>
<dbReference type="KEGG" id="csep:CP523_05545"/>
<dbReference type="Proteomes" id="UP001055437">
    <property type="component" value="Chromosome"/>
</dbReference>
<sequence length="184" mass="21551">MKIWSLEEDVNHYEHITLDDRNNLNWIDFGDMFNGKSLKDNWTPIRVCLIEHGGKLKKGDMPYLSPGKPIFSKSAVTILKDLLEGYAEILPIEYDLQELFIINVTNHIEAINYEKSDVEYMRDGKRILSVNKYYFKIEVVKKQHIFKIVNQLNGTVFVSDDFRNRVIEGGLQGFKFVEVWDSEE</sequence>
<dbReference type="Pfam" id="PF07791">
    <property type="entry name" value="Imm11"/>
    <property type="match status" value="1"/>
</dbReference>
<evidence type="ECO:0000313" key="5">
    <source>
        <dbReference type="Proteomes" id="UP001055437"/>
    </source>
</evidence>
<organism evidence="2 4">
    <name type="scientific">Clostridium septicum</name>
    <dbReference type="NCBI Taxonomy" id="1504"/>
    <lineage>
        <taxon>Bacteria</taxon>
        <taxon>Bacillati</taxon>
        <taxon>Bacillota</taxon>
        <taxon>Clostridia</taxon>
        <taxon>Eubacteriales</taxon>
        <taxon>Clostridiaceae</taxon>
        <taxon>Clostridium</taxon>
    </lineage>
</organism>
<evidence type="ECO:0000313" key="4">
    <source>
        <dbReference type="Proteomes" id="UP000280586"/>
    </source>
</evidence>
<dbReference type="EMBL" id="CP099799">
    <property type="protein sequence ID" value="USS00542.1"/>
    <property type="molecule type" value="Genomic_DNA"/>
</dbReference>
<reference evidence="3" key="2">
    <citation type="submission" date="2022-06" db="EMBL/GenBank/DDBJ databases">
        <authorList>
            <person name="Holder M.E."/>
            <person name="Ajami N.J."/>
            <person name="Petrosino J.F."/>
        </authorList>
    </citation>
    <scope>NUCLEOTIDE SEQUENCE</scope>
    <source>
        <strain evidence="3">RMA 8861</strain>
    </source>
</reference>